<gene>
    <name evidence="2" type="ORF">HHL20_06625</name>
</gene>
<keyword evidence="1" id="KW-0812">Transmembrane</keyword>
<proteinExistence type="predicted"/>
<dbReference type="EMBL" id="JABBGF010000001">
    <property type="protein sequence ID" value="NML57014.1"/>
    <property type="molecule type" value="Genomic_DNA"/>
</dbReference>
<sequence length="306" mass="36643">MKFELKFKVYGNLKIINDCIEVKHNHFLIKLFKENCQFYISISKTIDEDSECLPTLNFNNEIKEVVLPKEEAYSEMLEYINHIESFAATDNKIEYIDKVNLEFKWIPENEQDNFSPVSSIRKTLDTEQELDFISQDWLMQTVLHKRQLGELFIPFSFFRDAKKMFYSAKYQTAFCTFYLMLEYFFYDKKRGYGINNNAFKQDLCLNRTLNKTLDQIKLYPDHLKWLNEQLELKRKKYDEEGLLTILNAYRNDFSHASNASKNRNIFNENNFFSLAYVTFILCNFVVIKKRLAPFVNSSELSKFYNR</sequence>
<comment type="caution">
    <text evidence="2">The sequence shown here is derived from an EMBL/GenBank/DDBJ whole genome shotgun (WGS) entry which is preliminary data.</text>
</comment>
<accession>A0A7Y0A5E8</accession>
<name>A0A7Y0A5E8_9FLAO</name>
<keyword evidence="1" id="KW-0472">Membrane</keyword>
<keyword evidence="3" id="KW-1185">Reference proteome</keyword>
<evidence type="ECO:0000256" key="1">
    <source>
        <dbReference type="SAM" id="Phobius"/>
    </source>
</evidence>
<evidence type="ECO:0000313" key="3">
    <source>
        <dbReference type="Proteomes" id="UP000552615"/>
    </source>
</evidence>
<protein>
    <recommendedName>
        <fullName evidence="4">ApeA N-terminal domain-containing protein</fullName>
    </recommendedName>
</protein>
<evidence type="ECO:0008006" key="4">
    <source>
        <dbReference type="Google" id="ProtNLM"/>
    </source>
</evidence>
<feature type="transmembrane region" description="Helical" evidence="1">
    <location>
        <begin position="270"/>
        <end position="287"/>
    </location>
</feature>
<dbReference type="RefSeq" id="WP_169230373.1">
    <property type="nucleotide sequence ID" value="NZ_JABBGF010000001.1"/>
</dbReference>
<reference evidence="2 3" key="1">
    <citation type="submission" date="2020-04" db="EMBL/GenBank/DDBJ databases">
        <title>Chryseobacterium sp. RJ-7-14 sp. nov., isolated from Jeju soil.</title>
        <authorList>
            <person name="Dahal R.H."/>
            <person name="Chaudhary D.K."/>
        </authorList>
    </citation>
    <scope>NUCLEOTIDE SEQUENCE [LARGE SCALE GENOMIC DNA]</scope>
    <source>
        <strain evidence="2 3">RJ-7-14</strain>
    </source>
</reference>
<dbReference type="AlphaFoldDB" id="A0A7Y0A5E8"/>
<dbReference type="Proteomes" id="UP000552615">
    <property type="component" value="Unassembled WGS sequence"/>
</dbReference>
<keyword evidence="1" id="KW-1133">Transmembrane helix</keyword>
<organism evidence="2 3">
    <name type="scientific">Chryseobacterium cheonjiense</name>
    <dbReference type="NCBI Taxonomy" id="2728845"/>
    <lineage>
        <taxon>Bacteria</taxon>
        <taxon>Pseudomonadati</taxon>
        <taxon>Bacteroidota</taxon>
        <taxon>Flavobacteriia</taxon>
        <taxon>Flavobacteriales</taxon>
        <taxon>Weeksellaceae</taxon>
        <taxon>Chryseobacterium group</taxon>
        <taxon>Chryseobacterium</taxon>
    </lineage>
</organism>
<evidence type="ECO:0000313" key="2">
    <source>
        <dbReference type="EMBL" id="NML57014.1"/>
    </source>
</evidence>